<evidence type="ECO:0000259" key="7">
    <source>
        <dbReference type="Pfam" id="PF14322"/>
    </source>
</evidence>
<dbReference type="Pfam" id="PF07980">
    <property type="entry name" value="SusD_RagB"/>
    <property type="match status" value="1"/>
</dbReference>
<evidence type="ECO:0000259" key="6">
    <source>
        <dbReference type="Pfam" id="PF07980"/>
    </source>
</evidence>
<dbReference type="InterPro" id="IPR012944">
    <property type="entry name" value="SusD_RagB_dom"/>
</dbReference>
<feature type="domain" description="SusD-like N-terminal" evidence="7">
    <location>
        <begin position="31"/>
        <end position="208"/>
    </location>
</feature>
<dbReference type="Pfam" id="PF14322">
    <property type="entry name" value="SusD-like_3"/>
    <property type="match status" value="1"/>
</dbReference>
<organism evidence="8 9">
    <name type="scientific">Chitinophaga cymbidii</name>
    <dbReference type="NCBI Taxonomy" id="1096750"/>
    <lineage>
        <taxon>Bacteria</taxon>
        <taxon>Pseudomonadati</taxon>
        <taxon>Bacteroidota</taxon>
        <taxon>Chitinophagia</taxon>
        <taxon>Chitinophagales</taxon>
        <taxon>Chitinophagaceae</taxon>
        <taxon>Chitinophaga</taxon>
    </lineage>
</organism>
<comment type="subcellular location">
    <subcellularLocation>
        <location evidence="1">Cell outer membrane</location>
    </subcellularLocation>
</comment>
<comment type="similarity">
    <text evidence="2">Belongs to the SusD family.</text>
</comment>
<sequence>MSSCKKLIEIGPPRDQLASNSVFLDSATAEAALVGLYASVANPSPGSDMSTSITMYNGMSADEVYAYSMNYYDDFTNNSLTPMIYYVDGLWSTIYKNIYIANSVVEGMAESPLSEAYRQRTTGEAKFLRALCYFYLVNEYGAVPLVISTDVHSTSRQPKDSVDVVYDQIEKDLTDAKSVLPSTLDIYGGRRIRATTWAAEALLARVYLYRGKWQLAESMATSVIDNPGLFRMNDSLNQVFLANNTEGILQFVNGITSSWIANNFVPSALNVTPKFVIQDDLFAAFEPGDKRKTHWVGYKSYGGADYPYPAKYRYMAGVGAVEYNQALRMSEQFLIRAEARTQQSNYAEAAADIDSVRSRAGLPKTDAADKAALMAAIEHERRIEFFCEWGQRWLDLKRLPGINDPLKSRADEVLFELKGSKWQSTDVLYPVPQSAINSNPNLKQTKGYF</sequence>
<evidence type="ECO:0000313" key="8">
    <source>
        <dbReference type="EMBL" id="GEP96017.1"/>
    </source>
</evidence>
<proteinExistence type="inferred from homology"/>
<dbReference type="Gene3D" id="1.25.40.390">
    <property type="match status" value="1"/>
</dbReference>
<dbReference type="AlphaFoldDB" id="A0A512RJX9"/>
<dbReference type="CDD" id="cd08977">
    <property type="entry name" value="SusD"/>
    <property type="match status" value="1"/>
</dbReference>
<reference evidence="8 9" key="1">
    <citation type="submission" date="2019-07" db="EMBL/GenBank/DDBJ databases">
        <title>Whole genome shotgun sequence of Chitinophaga cymbidii NBRC 109752.</title>
        <authorList>
            <person name="Hosoyama A."/>
            <person name="Uohara A."/>
            <person name="Ohji S."/>
            <person name="Ichikawa N."/>
        </authorList>
    </citation>
    <scope>NUCLEOTIDE SEQUENCE [LARGE SCALE GENOMIC DNA]</scope>
    <source>
        <strain evidence="8 9">NBRC 109752</strain>
    </source>
</reference>
<evidence type="ECO:0000313" key="9">
    <source>
        <dbReference type="Proteomes" id="UP000321436"/>
    </source>
</evidence>
<keyword evidence="4" id="KW-0472">Membrane</keyword>
<dbReference type="InterPro" id="IPR033985">
    <property type="entry name" value="SusD-like_N"/>
</dbReference>
<feature type="domain" description="RagB/SusD" evidence="6">
    <location>
        <begin position="298"/>
        <end position="448"/>
    </location>
</feature>
<dbReference type="Proteomes" id="UP000321436">
    <property type="component" value="Unassembled WGS sequence"/>
</dbReference>
<gene>
    <name evidence="8" type="ORF">CCY01nite_22770</name>
</gene>
<keyword evidence="5" id="KW-0998">Cell outer membrane</keyword>
<evidence type="ECO:0000256" key="5">
    <source>
        <dbReference type="ARBA" id="ARBA00023237"/>
    </source>
</evidence>
<dbReference type="EMBL" id="BKAU01000002">
    <property type="protein sequence ID" value="GEP96017.1"/>
    <property type="molecule type" value="Genomic_DNA"/>
</dbReference>
<evidence type="ECO:0000256" key="2">
    <source>
        <dbReference type="ARBA" id="ARBA00006275"/>
    </source>
</evidence>
<protein>
    <submittedName>
        <fullName evidence="8">Membrane protein</fullName>
    </submittedName>
</protein>
<evidence type="ECO:0000256" key="4">
    <source>
        <dbReference type="ARBA" id="ARBA00023136"/>
    </source>
</evidence>
<dbReference type="InterPro" id="IPR011990">
    <property type="entry name" value="TPR-like_helical_dom_sf"/>
</dbReference>
<dbReference type="GO" id="GO:0009279">
    <property type="term" value="C:cell outer membrane"/>
    <property type="evidence" value="ECO:0007669"/>
    <property type="project" value="UniProtKB-SubCell"/>
</dbReference>
<name>A0A512RJX9_9BACT</name>
<accession>A0A512RJX9</accession>
<keyword evidence="3" id="KW-0732">Signal</keyword>
<evidence type="ECO:0000256" key="1">
    <source>
        <dbReference type="ARBA" id="ARBA00004442"/>
    </source>
</evidence>
<keyword evidence="9" id="KW-1185">Reference proteome</keyword>
<evidence type="ECO:0000256" key="3">
    <source>
        <dbReference type="ARBA" id="ARBA00022729"/>
    </source>
</evidence>
<dbReference type="SUPFAM" id="SSF48452">
    <property type="entry name" value="TPR-like"/>
    <property type="match status" value="1"/>
</dbReference>
<comment type="caution">
    <text evidence="8">The sequence shown here is derived from an EMBL/GenBank/DDBJ whole genome shotgun (WGS) entry which is preliminary data.</text>
</comment>